<accession>A0A094QAT1</accession>
<name>A0A094QAT1_9ZZZZ</name>
<feature type="region of interest" description="Disordered" evidence="1">
    <location>
        <begin position="21"/>
        <end position="45"/>
    </location>
</feature>
<dbReference type="EMBL" id="JNSL01000008">
    <property type="protein sequence ID" value="KGA21350.1"/>
    <property type="molecule type" value="Genomic_DNA"/>
</dbReference>
<reference evidence="2" key="1">
    <citation type="submission" date="2014-06" db="EMBL/GenBank/DDBJ databases">
        <title>Key roles for freshwater Actinobacteria revealed by deep metagenomic sequencing.</title>
        <authorList>
            <person name="Ghai R."/>
            <person name="Mizuno C.M."/>
            <person name="Picazo A."/>
            <person name="Camacho A."/>
            <person name="Rodriguez-Valera F."/>
        </authorList>
    </citation>
    <scope>NUCLEOTIDE SEQUENCE</scope>
</reference>
<sequence length="97" mass="9941">MLFKRFPLVLVAAILVAGCSGQTESSGSSAPSGEPGLPSASATPEEVFDPVSLPALMQTEITGTDLIVGDVIGSTANYTRHPVTYRAGCRCGSGTIR</sequence>
<protein>
    <submittedName>
        <fullName evidence="2">Uncharacterized protein</fullName>
    </submittedName>
</protein>
<evidence type="ECO:0000256" key="1">
    <source>
        <dbReference type="SAM" id="MobiDB-lite"/>
    </source>
</evidence>
<organism evidence="2">
    <name type="scientific">freshwater metagenome</name>
    <dbReference type="NCBI Taxonomy" id="449393"/>
    <lineage>
        <taxon>unclassified sequences</taxon>
        <taxon>metagenomes</taxon>
        <taxon>ecological metagenomes</taxon>
    </lineage>
</organism>
<proteinExistence type="predicted"/>
<comment type="caution">
    <text evidence="2">The sequence shown here is derived from an EMBL/GenBank/DDBJ whole genome shotgun (WGS) entry which is preliminary data.</text>
</comment>
<dbReference type="PROSITE" id="PS51257">
    <property type="entry name" value="PROKAR_LIPOPROTEIN"/>
    <property type="match status" value="1"/>
</dbReference>
<evidence type="ECO:0000313" key="2">
    <source>
        <dbReference type="EMBL" id="KGA21350.1"/>
    </source>
</evidence>
<dbReference type="AlphaFoldDB" id="A0A094QAT1"/>
<gene>
    <name evidence="2" type="ORF">GM51_2500</name>
</gene>
<feature type="compositionally biased region" description="Low complexity" evidence="1">
    <location>
        <begin position="24"/>
        <end position="42"/>
    </location>
</feature>